<dbReference type="InterPro" id="IPR003890">
    <property type="entry name" value="MIF4G-like_typ-3"/>
</dbReference>
<dbReference type="SUPFAM" id="SSF48371">
    <property type="entry name" value="ARM repeat"/>
    <property type="match status" value="1"/>
</dbReference>
<dbReference type="Pfam" id="PF02854">
    <property type="entry name" value="MIF4G"/>
    <property type="match status" value="1"/>
</dbReference>
<gene>
    <name evidence="2" type="ORF">U0070_020466</name>
</gene>
<reference evidence="2 3" key="1">
    <citation type="journal article" date="2023" name="bioRxiv">
        <title>Conserved and derived expression patterns and positive selection on dental genes reveal complex evolutionary context of ever-growing rodent molars.</title>
        <authorList>
            <person name="Calamari Z.T."/>
            <person name="Song A."/>
            <person name="Cohen E."/>
            <person name="Akter M."/>
            <person name="Roy R.D."/>
            <person name="Hallikas O."/>
            <person name="Christensen M.M."/>
            <person name="Li P."/>
            <person name="Marangoni P."/>
            <person name="Jernvall J."/>
            <person name="Klein O.D."/>
        </authorList>
    </citation>
    <scope>NUCLEOTIDE SEQUENCE [LARGE SCALE GENOMIC DNA]</scope>
    <source>
        <strain evidence="2">V071</strain>
    </source>
</reference>
<dbReference type="PANTHER" id="PTHR12839:SF7">
    <property type="entry name" value="REGULATOR OF NONSENSE TRANSCRIPTS 2"/>
    <property type="match status" value="1"/>
</dbReference>
<dbReference type="EMBL" id="JBBHLL010000067">
    <property type="protein sequence ID" value="KAK7821104.1"/>
    <property type="molecule type" value="Genomic_DNA"/>
</dbReference>
<dbReference type="GO" id="GO:0035145">
    <property type="term" value="C:exon-exon junction complex"/>
    <property type="evidence" value="ECO:0007669"/>
    <property type="project" value="TreeGrafter"/>
</dbReference>
<dbReference type="GO" id="GO:0003723">
    <property type="term" value="F:RNA binding"/>
    <property type="evidence" value="ECO:0007669"/>
    <property type="project" value="InterPro"/>
</dbReference>
<dbReference type="GO" id="GO:0000184">
    <property type="term" value="P:nuclear-transcribed mRNA catabolic process, nonsense-mediated decay"/>
    <property type="evidence" value="ECO:0007669"/>
    <property type="project" value="InterPro"/>
</dbReference>
<dbReference type="InterPro" id="IPR039762">
    <property type="entry name" value="Nmd2/UPF2"/>
</dbReference>
<sequence>MSSFAKYYQELVRKKDQINIETKNKTVRFIGELTKFKMFTKNDTLHCLK</sequence>
<accession>A0AAW0J2Q1</accession>
<feature type="non-terminal residue" evidence="2">
    <location>
        <position position="49"/>
    </location>
</feature>
<evidence type="ECO:0000313" key="2">
    <source>
        <dbReference type="EMBL" id="KAK7821104.1"/>
    </source>
</evidence>
<keyword evidence="3" id="KW-1185">Reference proteome</keyword>
<name>A0AAW0J2Q1_MYOGA</name>
<dbReference type="InterPro" id="IPR016024">
    <property type="entry name" value="ARM-type_fold"/>
</dbReference>
<comment type="caution">
    <text evidence="2">The sequence shown here is derived from an EMBL/GenBank/DDBJ whole genome shotgun (WGS) entry which is preliminary data.</text>
</comment>
<dbReference type="Proteomes" id="UP001488838">
    <property type="component" value="Unassembled WGS sequence"/>
</dbReference>
<dbReference type="PANTHER" id="PTHR12839">
    <property type="entry name" value="NONSENSE-MEDIATED MRNA DECAY PROTEIN 2 UP-FRAMESHIFT SUPPRESSOR 2"/>
    <property type="match status" value="1"/>
</dbReference>
<dbReference type="Gene3D" id="1.25.40.180">
    <property type="match status" value="1"/>
</dbReference>
<proteinExistence type="predicted"/>
<feature type="domain" description="MIF4G" evidence="1">
    <location>
        <begin position="8"/>
        <end position="49"/>
    </location>
</feature>
<evidence type="ECO:0000313" key="3">
    <source>
        <dbReference type="Proteomes" id="UP001488838"/>
    </source>
</evidence>
<organism evidence="2 3">
    <name type="scientific">Myodes glareolus</name>
    <name type="common">Bank vole</name>
    <name type="synonym">Clethrionomys glareolus</name>
    <dbReference type="NCBI Taxonomy" id="447135"/>
    <lineage>
        <taxon>Eukaryota</taxon>
        <taxon>Metazoa</taxon>
        <taxon>Chordata</taxon>
        <taxon>Craniata</taxon>
        <taxon>Vertebrata</taxon>
        <taxon>Euteleostomi</taxon>
        <taxon>Mammalia</taxon>
        <taxon>Eutheria</taxon>
        <taxon>Euarchontoglires</taxon>
        <taxon>Glires</taxon>
        <taxon>Rodentia</taxon>
        <taxon>Myomorpha</taxon>
        <taxon>Muroidea</taxon>
        <taxon>Cricetidae</taxon>
        <taxon>Arvicolinae</taxon>
        <taxon>Myodes</taxon>
    </lineage>
</organism>
<protein>
    <recommendedName>
        <fullName evidence="1">MIF4G domain-containing protein</fullName>
    </recommendedName>
</protein>
<dbReference type="AlphaFoldDB" id="A0AAW0J2Q1"/>
<evidence type="ECO:0000259" key="1">
    <source>
        <dbReference type="Pfam" id="PF02854"/>
    </source>
</evidence>
<dbReference type="GO" id="GO:0005737">
    <property type="term" value="C:cytoplasm"/>
    <property type="evidence" value="ECO:0007669"/>
    <property type="project" value="TreeGrafter"/>
</dbReference>